<name>A0A8H3SED4_9EURO</name>
<comment type="caution">
    <text evidence="13">The sequence shown here is derived from an EMBL/GenBank/DDBJ whole genome shotgun (WGS) entry which is preliminary data.</text>
</comment>
<gene>
    <name evidence="13" type="ORF">IFM46972_10769</name>
</gene>
<evidence type="ECO:0000256" key="1">
    <source>
        <dbReference type="ARBA" id="ARBA00004123"/>
    </source>
</evidence>
<dbReference type="InterPro" id="IPR001138">
    <property type="entry name" value="Zn2Cys6_DnaBD"/>
</dbReference>
<evidence type="ECO:0000259" key="12">
    <source>
        <dbReference type="PROSITE" id="PS50048"/>
    </source>
</evidence>
<dbReference type="EMBL" id="BLKC01000150">
    <property type="protein sequence ID" value="GFF57345.1"/>
    <property type="molecule type" value="Genomic_DNA"/>
</dbReference>
<dbReference type="PANTHER" id="PTHR31845:SF34">
    <property type="entry name" value="TRANSCRIPTIONAL ACTIVATOR OF PROTEASES PRTT"/>
    <property type="match status" value="1"/>
</dbReference>
<protein>
    <recommendedName>
        <fullName evidence="9">Transcriptional activator of proteases prtT</fullName>
    </recommendedName>
    <alternativeName>
        <fullName evidence="10">Zn(2)-C6 zinc finger-containing protein prtT</fullName>
    </alternativeName>
</protein>
<evidence type="ECO:0000256" key="2">
    <source>
        <dbReference type="ARBA" id="ARBA00022723"/>
    </source>
</evidence>
<feature type="compositionally biased region" description="Polar residues" evidence="11">
    <location>
        <begin position="125"/>
        <end position="138"/>
    </location>
</feature>
<feature type="region of interest" description="Disordered" evidence="11">
    <location>
        <begin position="111"/>
        <end position="144"/>
    </location>
</feature>
<keyword evidence="7" id="KW-0539">Nucleus</keyword>
<feature type="domain" description="Zn(2)-C6 fungal-type" evidence="12">
    <location>
        <begin position="48"/>
        <end position="77"/>
    </location>
</feature>
<dbReference type="GO" id="GO:0006351">
    <property type="term" value="P:DNA-templated transcription"/>
    <property type="evidence" value="ECO:0007669"/>
    <property type="project" value="InterPro"/>
</dbReference>
<dbReference type="PROSITE" id="PS00463">
    <property type="entry name" value="ZN2_CY6_FUNGAL_1"/>
    <property type="match status" value="1"/>
</dbReference>
<comment type="subcellular location">
    <subcellularLocation>
        <location evidence="1">Nucleus</location>
    </subcellularLocation>
</comment>
<evidence type="ECO:0000256" key="11">
    <source>
        <dbReference type="SAM" id="MobiDB-lite"/>
    </source>
</evidence>
<evidence type="ECO:0000256" key="9">
    <source>
        <dbReference type="ARBA" id="ARBA00041135"/>
    </source>
</evidence>
<dbReference type="CDD" id="cd12148">
    <property type="entry name" value="fungal_TF_MHR"/>
    <property type="match status" value="1"/>
</dbReference>
<accession>A0A8H3SED4</accession>
<dbReference type="PROSITE" id="PS50048">
    <property type="entry name" value="ZN2_CY6_FUNGAL_2"/>
    <property type="match status" value="1"/>
</dbReference>
<evidence type="ECO:0000256" key="7">
    <source>
        <dbReference type="ARBA" id="ARBA00023242"/>
    </source>
</evidence>
<dbReference type="GO" id="GO:0008270">
    <property type="term" value="F:zinc ion binding"/>
    <property type="evidence" value="ECO:0007669"/>
    <property type="project" value="InterPro"/>
</dbReference>
<evidence type="ECO:0000256" key="10">
    <source>
        <dbReference type="ARBA" id="ARBA00042461"/>
    </source>
</evidence>
<keyword evidence="4" id="KW-0805">Transcription regulation</keyword>
<reference evidence="13 14" key="1">
    <citation type="submission" date="2020-01" db="EMBL/GenBank/DDBJ databases">
        <title>Draft genome sequence of Aspergillus udagawae IFM 46972.</title>
        <authorList>
            <person name="Takahashi H."/>
            <person name="Yaguchi T."/>
        </authorList>
    </citation>
    <scope>NUCLEOTIDE SEQUENCE [LARGE SCALE GENOMIC DNA]</scope>
    <source>
        <strain evidence="13 14">IFM 46972</strain>
    </source>
</reference>
<evidence type="ECO:0000256" key="3">
    <source>
        <dbReference type="ARBA" id="ARBA00022833"/>
    </source>
</evidence>
<dbReference type="Pfam" id="PF00172">
    <property type="entry name" value="Zn_clus"/>
    <property type="match status" value="1"/>
</dbReference>
<dbReference type="InterPro" id="IPR007219">
    <property type="entry name" value="XnlR_reg_dom"/>
</dbReference>
<dbReference type="GO" id="GO:0000981">
    <property type="term" value="F:DNA-binding transcription factor activity, RNA polymerase II-specific"/>
    <property type="evidence" value="ECO:0007669"/>
    <property type="project" value="InterPro"/>
</dbReference>
<evidence type="ECO:0000256" key="5">
    <source>
        <dbReference type="ARBA" id="ARBA00023125"/>
    </source>
</evidence>
<dbReference type="GO" id="GO:0005634">
    <property type="term" value="C:nucleus"/>
    <property type="evidence" value="ECO:0007669"/>
    <property type="project" value="UniProtKB-SubCell"/>
</dbReference>
<dbReference type="Proteomes" id="UP000465221">
    <property type="component" value="Unassembled WGS sequence"/>
</dbReference>
<evidence type="ECO:0000256" key="4">
    <source>
        <dbReference type="ARBA" id="ARBA00023015"/>
    </source>
</evidence>
<sequence>MAPSHRAASEGSTPRGRSRSDHGGHRNPTATGSQRQYQKRRVQRAMWACERCRVKKLRCSGGHPCSACRRAEIECDFGDRGLDPQQSISNTNQRLSQLEKTVTDLVSGLSHLTRPRQPGHLPSPSLHTGQAFSGTSVNLADPHHHVPVPERAINVPHVENPSYIVARAIAPPAPSFAAQFDVAPPPQSQGTSVTPERMCTSPIHSGEPDGLGFRWAALQNNAAPFPPLMAYPTLWSGEPTKTSPEGDPPAHFGLGMTHYEAKVTLQSEPVSERMVSESVARALFSLFFQKCHPLFPLLEPYKDLSRDFDHIRSSSPFLFTTILAIAGRYYTGYRETQSSKSGLPLITASALTALADLACAHLGFAIFRKQHQLSDVQATLLLSVWIPRGKGQSADQWMVTGLCTRLAYRIGVPDSIGREVVMRLLNSTHFDANDIREANSILPQWHTWLIINQYDTWLSLGFGRPHPMPFAHACPQDYLTIIRKLGPSAQIDSIAAAYVTSLAELSAIAADLIPGLRAARLPPTPRQNKRRPAATAWSEISALLSDLNPRLDEWQRKWTWGGSYNTVLLGKYTNLVKIYSEHTRLCLNSLSLNFIAANATANPENPVATSFLARACEAAVSLVQYYVESSDAEPIVRYAGDYLVLILGQAAMFFVRVLVARLEQPLPIDRLVLAHHLKAAIELLQSNDMSTTGICGWVAQLSRDLARYAGLDFDRSEGNPTDSNFTMLDSALPGIEWDFDICALLGHDIPTGGTGLDLGHCFDFAQTFFPPPSILRVHDEANSGQYSPTW</sequence>
<dbReference type="InterPro" id="IPR051089">
    <property type="entry name" value="prtT"/>
</dbReference>
<dbReference type="InterPro" id="IPR036864">
    <property type="entry name" value="Zn2-C6_fun-type_DNA-bd_sf"/>
</dbReference>
<evidence type="ECO:0000313" key="13">
    <source>
        <dbReference type="EMBL" id="GFF57345.1"/>
    </source>
</evidence>
<evidence type="ECO:0000313" key="14">
    <source>
        <dbReference type="Proteomes" id="UP000465221"/>
    </source>
</evidence>
<dbReference type="Gene3D" id="4.10.240.10">
    <property type="entry name" value="Zn(2)-C6 fungal-type DNA-binding domain"/>
    <property type="match status" value="1"/>
</dbReference>
<dbReference type="PANTHER" id="PTHR31845">
    <property type="entry name" value="FINGER DOMAIN PROTEIN, PUTATIVE-RELATED"/>
    <property type="match status" value="1"/>
</dbReference>
<organism evidence="13 14">
    <name type="scientific">Aspergillus udagawae</name>
    <dbReference type="NCBI Taxonomy" id="91492"/>
    <lineage>
        <taxon>Eukaryota</taxon>
        <taxon>Fungi</taxon>
        <taxon>Dikarya</taxon>
        <taxon>Ascomycota</taxon>
        <taxon>Pezizomycotina</taxon>
        <taxon>Eurotiomycetes</taxon>
        <taxon>Eurotiomycetidae</taxon>
        <taxon>Eurotiales</taxon>
        <taxon>Aspergillaceae</taxon>
        <taxon>Aspergillus</taxon>
        <taxon>Aspergillus subgen. Fumigati</taxon>
    </lineage>
</organism>
<feature type="region of interest" description="Disordered" evidence="11">
    <location>
        <begin position="1"/>
        <end position="40"/>
    </location>
</feature>
<dbReference type="SMART" id="SM00066">
    <property type="entry name" value="GAL4"/>
    <property type="match status" value="1"/>
</dbReference>
<dbReference type="SMART" id="SM00906">
    <property type="entry name" value="Fungal_trans"/>
    <property type="match status" value="1"/>
</dbReference>
<keyword evidence="6" id="KW-0804">Transcription</keyword>
<proteinExistence type="inferred from homology"/>
<dbReference type="SUPFAM" id="SSF57701">
    <property type="entry name" value="Zn2/Cys6 DNA-binding domain"/>
    <property type="match status" value="1"/>
</dbReference>
<keyword evidence="3" id="KW-0862">Zinc</keyword>
<dbReference type="AlphaFoldDB" id="A0A8H3SED4"/>
<comment type="similarity">
    <text evidence="8">Belongs to the prtT family.</text>
</comment>
<evidence type="ECO:0000256" key="8">
    <source>
        <dbReference type="ARBA" id="ARBA00038134"/>
    </source>
</evidence>
<evidence type="ECO:0000256" key="6">
    <source>
        <dbReference type="ARBA" id="ARBA00023163"/>
    </source>
</evidence>
<dbReference type="GO" id="GO:0000976">
    <property type="term" value="F:transcription cis-regulatory region binding"/>
    <property type="evidence" value="ECO:0007669"/>
    <property type="project" value="TreeGrafter"/>
</dbReference>
<keyword evidence="5" id="KW-0238">DNA-binding</keyword>
<dbReference type="CDD" id="cd00067">
    <property type="entry name" value="GAL4"/>
    <property type="match status" value="1"/>
</dbReference>
<keyword evidence="2" id="KW-0479">Metal-binding</keyword>